<feature type="region of interest" description="Disordered" evidence="1">
    <location>
        <begin position="1"/>
        <end position="35"/>
    </location>
</feature>
<accession>A0ABP9RDS5</accession>
<comment type="caution">
    <text evidence="2">The sequence shown here is derived from an EMBL/GenBank/DDBJ whole genome shotgun (WGS) entry which is preliminary data.</text>
</comment>
<organism evidence="2 3">
    <name type="scientific">Pseudonocardia eucalypti</name>
    <dbReference type="NCBI Taxonomy" id="648755"/>
    <lineage>
        <taxon>Bacteria</taxon>
        <taxon>Bacillati</taxon>
        <taxon>Actinomycetota</taxon>
        <taxon>Actinomycetes</taxon>
        <taxon>Pseudonocardiales</taxon>
        <taxon>Pseudonocardiaceae</taxon>
        <taxon>Pseudonocardia</taxon>
    </lineage>
</organism>
<gene>
    <name evidence="2" type="ORF">GCM10023321_81170</name>
</gene>
<evidence type="ECO:0000313" key="2">
    <source>
        <dbReference type="EMBL" id="GAA5175320.1"/>
    </source>
</evidence>
<sequence length="67" mass="6840">MRRARLVESTSLTSGGPRSLDQPYSSGDTSRGDSATASIASMTGIHPAGNPRAKAWRLAHSGLAGSA</sequence>
<dbReference type="EMBL" id="BAABJP010000064">
    <property type="protein sequence ID" value="GAA5175320.1"/>
    <property type="molecule type" value="Genomic_DNA"/>
</dbReference>
<dbReference type="Proteomes" id="UP001428817">
    <property type="component" value="Unassembled WGS sequence"/>
</dbReference>
<keyword evidence="3" id="KW-1185">Reference proteome</keyword>
<evidence type="ECO:0000256" key="1">
    <source>
        <dbReference type="SAM" id="MobiDB-lite"/>
    </source>
</evidence>
<reference evidence="3" key="1">
    <citation type="journal article" date="2019" name="Int. J. Syst. Evol. Microbiol.">
        <title>The Global Catalogue of Microorganisms (GCM) 10K type strain sequencing project: providing services to taxonomists for standard genome sequencing and annotation.</title>
        <authorList>
            <consortium name="The Broad Institute Genomics Platform"/>
            <consortium name="The Broad Institute Genome Sequencing Center for Infectious Disease"/>
            <person name="Wu L."/>
            <person name="Ma J."/>
        </authorList>
    </citation>
    <scope>NUCLEOTIDE SEQUENCE [LARGE SCALE GENOMIC DNA]</scope>
    <source>
        <strain evidence="3">JCM 18303</strain>
    </source>
</reference>
<feature type="compositionally biased region" description="Polar residues" evidence="1">
    <location>
        <begin position="8"/>
        <end position="35"/>
    </location>
</feature>
<name>A0ABP9RDS5_9PSEU</name>
<protein>
    <submittedName>
        <fullName evidence="2">Uncharacterized protein</fullName>
    </submittedName>
</protein>
<proteinExistence type="predicted"/>
<evidence type="ECO:0000313" key="3">
    <source>
        <dbReference type="Proteomes" id="UP001428817"/>
    </source>
</evidence>